<gene>
    <name evidence="2" type="ORF">PLEPLA_LOCUS35170</name>
</gene>
<proteinExistence type="predicted"/>
<dbReference type="EMBL" id="CADEAL010003947">
    <property type="protein sequence ID" value="CAB1447479.1"/>
    <property type="molecule type" value="Genomic_DNA"/>
</dbReference>
<feature type="region of interest" description="Disordered" evidence="1">
    <location>
        <begin position="126"/>
        <end position="152"/>
    </location>
</feature>
<organism evidence="2 3">
    <name type="scientific">Pleuronectes platessa</name>
    <name type="common">European plaice</name>
    <dbReference type="NCBI Taxonomy" id="8262"/>
    <lineage>
        <taxon>Eukaryota</taxon>
        <taxon>Metazoa</taxon>
        <taxon>Chordata</taxon>
        <taxon>Craniata</taxon>
        <taxon>Vertebrata</taxon>
        <taxon>Euteleostomi</taxon>
        <taxon>Actinopterygii</taxon>
        <taxon>Neopterygii</taxon>
        <taxon>Teleostei</taxon>
        <taxon>Neoteleostei</taxon>
        <taxon>Acanthomorphata</taxon>
        <taxon>Carangaria</taxon>
        <taxon>Pleuronectiformes</taxon>
        <taxon>Pleuronectoidei</taxon>
        <taxon>Pleuronectidae</taxon>
        <taxon>Pleuronectes</taxon>
    </lineage>
</organism>
<evidence type="ECO:0000256" key="1">
    <source>
        <dbReference type="SAM" id="MobiDB-lite"/>
    </source>
</evidence>
<protein>
    <submittedName>
        <fullName evidence="2">Uncharacterized protein</fullName>
    </submittedName>
</protein>
<keyword evidence="3" id="KW-1185">Reference proteome</keyword>
<sequence length="152" mass="17359">MDLFEFDFFRDWELEQPWLLEEGGQKFPHSPETVLVSRARAVQQPLVEGPWSKVLNPPLLEWSCSGLNNKLRVSTHVYRKRERKGARDLAVNTSLLAEADTLQIDHNSNLVNLSLGETLIKVPKSKEHSPYPNCLSAPEQGTLLPQHLLPRR</sequence>
<evidence type="ECO:0000313" key="3">
    <source>
        <dbReference type="Proteomes" id="UP001153269"/>
    </source>
</evidence>
<dbReference type="Proteomes" id="UP001153269">
    <property type="component" value="Unassembled WGS sequence"/>
</dbReference>
<accession>A0A9N7Z168</accession>
<comment type="caution">
    <text evidence="2">The sequence shown here is derived from an EMBL/GenBank/DDBJ whole genome shotgun (WGS) entry which is preliminary data.</text>
</comment>
<reference evidence="2" key="1">
    <citation type="submission" date="2020-03" db="EMBL/GenBank/DDBJ databases">
        <authorList>
            <person name="Weist P."/>
        </authorList>
    </citation>
    <scope>NUCLEOTIDE SEQUENCE</scope>
</reference>
<name>A0A9N7Z168_PLEPL</name>
<evidence type="ECO:0000313" key="2">
    <source>
        <dbReference type="EMBL" id="CAB1447479.1"/>
    </source>
</evidence>
<dbReference type="AlphaFoldDB" id="A0A9N7Z168"/>